<dbReference type="OrthoDB" id="342264at2759"/>
<protein>
    <submittedName>
        <fullName evidence="3">BRCA1 C Terminus (BRCT) domain containing protein</fullName>
    </submittedName>
</protein>
<evidence type="ECO:0000313" key="4">
    <source>
        <dbReference type="Proteomes" id="UP000011083"/>
    </source>
</evidence>
<dbReference type="STRING" id="1257118.L8H353"/>
<dbReference type="SMART" id="SM00292">
    <property type="entry name" value="BRCT"/>
    <property type="match status" value="1"/>
</dbReference>
<reference evidence="3 4" key="1">
    <citation type="journal article" date="2013" name="Genome Biol.">
        <title>Genome of Acanthamoeba castellanii highlights extensive lateral gene transfer and early evolution of tyrosine kinase signaling.</title>
        <authorList>
            <person name="Clarke M."/>
            <person name="Lohan A.J."/>
            <person name="Liu B."/>
            <person name="Lagkouvardos I."/>
            <person name="Roy S."/>
            <person name="Zafar N."/>
            <person name="Bertelli C."/>
            <person name="Schilde C."/>
            <person name="Kianianmomeni A."/>
            <person name="Burglin T.R."/>
            <person name="Frech C."/>
            <person name="Turcotte B."/>
            <person name="Kopec K.O."/>
            <person name="Synnott J.M."/>
            <person name="Choo C."/>
            <person name="Paponov I."/>
            <person name="Finkler A."/>
            <person name="Soon Heng Tan C."/>
            <person name="Hutchins A.P."/>
            <person name="Weinmeier T."/>
            <person name="Rattei T."/>
            <person name="Chu J.S."/>
            <person name="Gimenez G."/>
            <person name="Irimia M."/>
            <person name="Rigden D.J."/>
            <person name="Fitzpatrick D.A."/>
            <person name="Lorenzo-Morales J."/>
            <person name="Bateman A."/>
            <person name="Chiu C.H."/>
            <person name="Tang P."/>
            <person name="Hegemann P."/>
            <person name="Fromm H."/>
            <person name="Raoult D."/>
            <person name="Greub G."/>
            <person name="Miranda-Saavedra D."/>
            <person name="Chen N."/>
            <person name="Nash P."/>
            <person name="Ginger M.L."/>
            <person name="Horn M."/>
            <person name="Schaap P."/>
            <person name="Caler L."/>
            <person name="Loftus B."/>
        </authorList>
    </citation>
    <scope>NUCLEOTIDE SEQUENCE [LARGE SCALE GENOMIC DNA]</scope>
    <source>
        <strain evidence="3 4">Neff</strain>
    </source>
</reference>
<dbReference type="VEuPathDB" id="AmoebaDB:ACA1_199340"/>
<dbReference type="InterPro" id="IPR036420">
    <property type="entry name" value="BRCT_dom_sf"/>
</dbReference>
<feature type="compositionally biased region" description="Basic and acidic residues" evidence="1">
    <location>
        <begin position="253"/>
        <end position="262"/>
    </location>
</feature>
<dbReference type="InterPro" id="IPR001357">
    <property type="entry name" value="BRCT_dom"/>
</dbReference>
<accession>L8H353</accession>
<organism evidence="3 4">
    <name type="scientific">Acanthamoeba castellanii (strain ATCC 30010 / Neff)</name>
    <dbReference type="NCBI Taxonomy" id="1257118"/>
    <lineage>
        <taxon>Eukaryota</taxon>
        <taxon>Amoebozoa</taxon>
        <taxon>Discosea</taxon>
        <taxon>Longamoebia</taxon>
        <taxon>Centramoebida</taxon>
        <taxon>Acanthamoebidae</taxon>
        <taxon>Acanthamoeba</taxon>
    </lineage>
</organism>
<evidence type="ECO:0000313" key="3">
    <source>
        <dbReference type="EMBL" id="ELR19662.1"/>
    </source>
</evidence>
<dbReference type="KEGG" id="acan:ACA1_199340"/>
<evidence type="ECO:0000259" key="2">
    <source>
        <dbReference type="PROSITE" id="PS50172"/>
    </source>
</evidence>
<keyword evidence="4" id="KW-1185">Reference proteome</keyword>
<dbReference type="CDD" id="cd17747">
    <property type="entry name" value="BRCT_PARP1"/>
    <property type="match status" value="1"/>
</dbReference>
<name>L8H353_ACACF</name>
<dbReference type="Proteomes" id="UP000011083">
    <property type="component" value="Unassembled WGS sequence"/>
</dbReference>
<dbReference type="GeneID" id="14920487"/>
<dbReference type="Pfam" id="PF00533">
    <property type="entry name" value="BRCT"/>
    <property type="match status" value="1"/>
</dbReference>
<dbReference type="RefSeq" id="XP_004341754.1">
    <property type="nucleotide sequence ID" value="XM_004341706.1"/>
</dbReference>
<feature type="region of interest" description="Disordered" evidence="1">
    <location>
        <begin position="223"/>
        <end position="283"/>
    </location>
</feature>
<gene>
    <name evidence="3" type="ORF">ACA1_199340</name>
</gene>
<feature type="domain" description="BRCT" evidence="2">
    <location>
        <begin position="13"/>
        <end position="105"/>
    </location>
</feature>
<dbReference type="EMBL" id="KB007932">
    <property type="protein sequence ID" value="ELR19662.1"/>
    <property type="molecule type" value="Genomic_DNA"/>
</dbReference>
<feature type="compositionally biased region" description="Low complexity" evidence="1">
    <location>
        <begin position="240"/>
        <end position="249"/>
    </location>
</feature>
<feature type="compositionally biased region" description="Basic and acidic residues" evidence="1">
    <location>
        <begin position="228"/>
        <end position="239"/>
    </location>
</feature>
<evidence type="ECO:0000256" key="1">
    <source>
        <dbReference type="SAM" id="MobiDB-lite"/>
    </source>
</evidence>
<proteinExistence type="predicted"/>
<dbReference type="Gene3D" id="3.40.50.10190">
    <property type="entry name" value="BRCT domain"/>
    <property type="match status" value="1"/>
</dbReference>
<feature type="region of interest" description="Disordered" evidence="1">
    <location>
        <begin position="316"/>
        <end position="337"/>
    </location>
</feature>
<sequence>MSSPVQENGGAFADTDAFAGLVFAISGKFTESHAAITSLIRRNAGDVKASVTKAVTHLVSTLDDFNSRSTKVEKALANGIPIVMERWVRESIEANEALPLRPEFVLHPGNRPLAESEEAAKAKASPRTASIDEGRKAELEAPTAAEDLTAAGSAPIIVDESRLPSAAVTMAKDASLPPAAAAAASPEAETQRIEATAAAAIPPVPAPSHEALVEAARANEPMVEEEAEAKAPEKRKLEETLTPNELPLPLEEPPAKKAKLDTEEAAAETTPTGTVSAAEETEMPDVLERAPPAESGAGTAAVLPPSQAIPLAEAPPPAMDVAPSGAETGGPTSMRETQRVCDLKVLLRKEYSPSSSHELSGLIEKQLLEGINVHNDSTEGFGSLADVFARGVDGGAVLVENVRDYAGEDYFNLITYARQGKEFGSVHRNDEVLSCGLLRDGNLSAVRAEDQHLMERLMHVHQPIVPISGSASS</sequence>
<feature type="region of interest" description="Disordered" evidence="1">
    <location>
        <begin position="114"/>
        <end position="134"/>
    </location>
</feature>
<dbReference type="AlphaFoldDB" id="L8H353"/>
<dbReference type="SUPFAM" id="SSF52113">
    <property type="entry name" value="BRCT domain"/>
    <property type="match status" value="1"/>
</dbReference>
<dbReference type="PROSITE" id="PS50172">
    <property type="entry name" value="BRCT"/>
    <property type="match status" value="1"/>
</dbReference>